<dbReference type="RefSeq" id="XP_075080688.1">
    <property type="nucleotide sequence ID" value="XM_075224587.1"/>
</dbReference>
<proteinExistence type="predicted"/>
<reference evidence="2" key="2">
    <citation type="submission" date="2025-08" db="UniProtKB">
        <authorList>
            <consortium name="RefSeq"/>
        </authorList>
    </citation>
    <scope>IDENTIFICATION</scope>
    <source>
        <tissue evidence="2">Leaf</tissue>
    </source>
</reference>
<dbReference type="Proteomes" id="UP000790787">
    <property type="component" value="Chromosome 11"/>
</dbReference>
<evidence type="ECO:0000313" key="1">
    <source>
        <dbReference type="Proteomes" id="UP000790787"/>
    </source>
</evidence>
<evidence type="ECO:0000313" key="2">
    <source>
        <dbReference type="RefSeq" id="XP_075080688.1"/>
    </source>
</evidence>
<accession>A0AC58S6V8</accession>
<organism evidence="1 2">
    <name type="scientific">Nicotiana tabacum</name>
    <name type="common">Common tobacco</name>
    <dbReference type="NCBI Taxonomy" id="4097"/>
    <lineage>
        <taxon>Eukaryota</taxon>
        <taxon>Viridiplantae</taxon>
        <taxon>Streptophyta</taxon>
        <taxon>Embryophyta</taxon>
        <taxon>Tracheophyta</taxon>
        <taxon>Spermatophyta</taxon>
        <taxon>Magnoliopsida</taxon>
        <taxon>eudicotyledons</taxon>
        <taxon>Gunneridae</taxon>
        <taxon>Pentapetalae</taxon>
        <taxon>asterids</taxon>
        <taxon>lamiids</taxon>
        <taxon>Solanales</taxon>
        <taxon>Solanaceae</taxon>
        <taxon>Nicotianoideae</taxon>
        <taxon>Nicotianeae</taxon>
        <taxon>Nicotiana</taxon>
    </lineage>
</organism>
<protein>
    <submittedName>
        <fullName evidence="2">1-aminocyclopropane-1-carboxylate synthase 2-like</fullName>
    </submittedName>
</protein>
<name>A0AC58S6V8_TOBAC</name>
<sequence length="125" mass="14488">MDLRPLLKEPTFDSEMALWKLIINDSKLNVSPGFSFNCPEPGWFRVCFANIDDQTVEIALGRIRKLVENGVKNKQQWESNNLRLMISGSMYAYFDESFGCDLGRKCANWSENGKKRRNGPDERHR</sequence>
<keyword evidence="1" id="KW-1185">Reference proteome</keyword>
<reference evidence="1" key="1">
    <citation type="journal article" date="2014" name="Nat. Commun.">
        <title>The tobacco genome sequence and its comparison with those of tomato and potato.</title>
        <authorList>
            <person name="Sierro N."/>
            <person name="Battey J.N."/>
            <person name="Ouadi S."/>
            <person name="Bakaher N."/>
            <person name="Bovet L."/>
            <person name="Willig A."/>
            <person name="Goepfert S."/>
            <person name="Peitsch M.C."/>
            <person name="Ivanov N.V."/>
        </authorList>
    </citation>
    <scope>NUCLEOTIDE SEQUENCE [LARGE SCALE GENOMIC DNA]</scope>
</reference>
<gene>
    <name evidence="2" type="primary">LOC142161689</name>
</gene>